<name>A0A151N9Q7_ALLMI</name>
<reference evidence="1 2" key="1">
    <citation type="journal article" date="2012" name="Genome Biol.">
        <title>Sequencing three crocodilian genomes to illuminate the evolution of archosaurs and amniotes.</title>
        <authorList>
            <person name="St John J.A."/>
            <person name="Braun E.L."/>
            <person name="Isberg S.R."/>
            <person name="Miles L.G."/>
            <person name="Chong A.Y."/>
            <person name="Gongora J."/>
            <person name="Dalzell P."/>
            <person name="Moran C."/>
            <person name="Bed'hom B."/>
            <person name="Abzhanov A."/>
            <person name="Burgess S.C."/>
            <person name="Cooksey A.M."/>
            <person name="Castoe T.A."/>
            <person name="Crawford N.G."/>
            <person name="Densmore L.D."/>
            <person name="Drew J.C."/>
            <person name="Edwards S.V."/>
            <person name="Faircloth B.C."/>
            <person name="Fujita M.K."/>
            <person name="Greenwold M.J."/>
            <person name="Hoffmann F.G."/>
            <person name="Howard J.M."/>
            <person name="Iguchi T."/>
            <person name="Janes D.E."/>
            <person name="Khan S.Y."/>
            <person name="Kohno S."/>
            <person name="de Koning A.J."/>
            <person name="Lance S.L."/>
            <person name="McCarthy F.M."/>
            <person name="McCormack J.E."/>
            <person name="Merchant M.E."/>
            <person name="Peterson D.G."/>
            <person name="Pollock D.D."/>
            <person name="Pourmand N."/>
            <person name="Raney B.J."/>
            <person name="Roessler K.A."/>
            <person name="Sanford J.R."/>
            <person name="Sawyer R.H."/>
            <person name="Schmidt C.J."/>
            <person name="Triplett E.W."/>
            <person name="Tuberville T.D."/>
            <person name="Venegas-Anaya M."/>
            <person name="Howard J.T."/>
            <person name="Jarvis E.D."/>
            <person name="Guillette L.J.Jr."/>
            <person name="Glenn T.C."/>
            <person name="Green R.E."/>
            <person name="Ray D.A."/>
        </authorList>
    </citation>
    <scope>NUCLEOTIDE SEQUENCE [LARGE SCALE GENOMIC DNA]</scope>
    <source>
        <strain evidence="1">KSC_2009_1</strain>
    </source>
</reference>
<comment type="caution">
    <text evidence="1">The sequence shown here is derived from an EMBL/GenBank/DDBJ whole genome shotgun (WGS) entry which is preliminary data.</text>
</comment>
<dbReference type="AlphaFoldDB" id="A0A151N9Q7"/>
<evidence type="ECO:0000313" key="2">
    <source>
        <dbReference type="Proteomes" id="UP000050525"/>
    </source>
</evidence>
<keyword evidence="2" id="KW-1185">Reference proteome</keyword>
<proteinExistence type="predicted"/>
<dbReference type="EMBL" id="AKHW03003682">
    <property type="protein sequence ID" value="KYO33487.1"/>
    <property type="molecule type" value="Genomic_DNA"/>
</dbReference>
<organism evidence="1 2">
    <name type="scientific">Alligator mississippiensis</name>
    <name type="common">American alligator</name>
    <dbReference type="NCBI Taxonomy" id="8496"/>
    <lineage>
        <taxon>Eukaryota</taxon>
        <taxon>Metazoa</taxon>
        <taxon>Chordata</taxon>
        <taxon>Craniata</taxon>
        <taxon>Vertebrata</taxon>
        <taxon>Euteleostomi</taxon>
        <taxon>Archelosauria</taxon>
        <taxon>Archosauria</taxon>
        <taxon>Crocodylia</taxon>
        <taxon>Alligatoridae</taxon>
        <taxon>Alligatorinae</taxon>
        <taxon>Alligator</taxon>
    </lineage>
</organism>
<gene>
    <name evidence="1" type="ORF">Y1Q_0008680</name>
</gene>
<protein>
    <submittedName>
        <fullName evidence="1">Uncharacterized protein</fullName>
    </submittedName>
</protein>
<dbReference type="Proteomes" id="UP000050525">
    <property type="component" value="Unassembled WGS sequence"/>
</dbReference>
<sequence length="162" mass="17033">MDEELGQDILDDQAYPLDSLSSPGLANAELVCATVETAAGGWVHDSNGHLLQWSEEQSYADILAYDVGGQLGDNVHEYGPVHVGNLDPLFVISGVRGNPLLSVAAGGMGPEPVLSDLEVMSEHLRIHGILGGHILVGLMKVGGPVQDTWWTQGAVGGPMWGV</sequence>
<accession>A0A151N9Q7</accession>
<evidence type="ECO:0000313" key="1">
    <source>
        <dbReference type="EMBL" id="KYO33487.1"/>
    </source>
</evidence>